<feature type="compositionally biased region" description="Basic and acidic residues" evidence="3">
    <location>
        <begin position="539"/>
        <end position="555"/>
    </location>
</feature>
<name>A0A6J1BQZ5_MOMCH</name>
<evidence type="ECO:0000259" key="5">
    <source>
        <dbReference type="PROSITE" id="PS51294"/>
    </source>
</evidence>
<feature type="domain" description="HTH myb-type" evidence="5">
    <location>
        <begin position="194"/>
        <end position="251"/>
    </location>
</feature>
<dbReference type="SMART" id="SM00717">
    <property type="entry name" value="SANT"/>
    <property type="match status" value="1"/>
</dbReference>
<feature type="domain" description="Myb-like" evidence="4">
    <location>
        <begin position="194"/>
        <end position="243"/>
    </location>
</feature>
<protein>
    <submittedName>
        <fullName evidence="7">Uncharacterized protein LOC111004931</fullName>
    </submittedName>
</protein>
<evidence type="ECO:0000313" key="7">
    <source>
        <dbReference type="RefSeq" id="XP_022131905.1"/>
    </source>
</evidence>
<dbReference type="CDD" id="cd11660">
    <property type="entry name" value="SANT_TRF"/>
    <property type="match status" value="1"/>
</dbReference>
<keyword evidence="6" id="KW-1185">Reference proteome</keyword>
<feature type="region of interest" description="Disordered" evidence="3">
    <location>
        <begin position="311"/>
        <end position="338"/>
    </location>
</feature>
<evidence type="ECO:0000259" key="4">
    <source>
        <dbReference type="PROSITE" id="PS50090"/>
    </source>
</evidence>
<feature type="region of interest" description="Disordered" evidence="3">
    <location>
        <begin position="176"/>
        <end position="201"/>
    </location>
</feature>
<feature type="compositionally biased region" description="Low complexity" evidence="3">
    <location>
        <begin position="182"/>
        <end position="194"/>
    </location>
</feature>
<dbReference type="InterPro" id="IPR017930">
    <property type="entry name" value="Myb_dom"/>
</dbReference>
<feature type="compositionally biased region" description="Basic and acidic residues" evidence="3">
    <location>
        <begin position="493"/>
        <end position="514"/>
    </location>
</feature>
<dbReference type="PANTHER" id="PTHR47206">
    <property type="entry name" value="HOMEODOMAIN-LIKE SUPERFAMILY PROTEIN"/>
    <property type="match status" value="1"/>
</dbReference>
<dbReference type="PANTHER" id="PTHR47206:SF1">
    <property type="entry name" value="HOMEODOMAIN-LIKE SUPERFAMILY PROTEIN"/>
    <property type="match status" value="1"/>
</dbReference>
<evidence type="ECO:0000256" key="1">
    <source>
        <dbReference type="ARBA" id="ARBA00004123"/>
    </source>
</evidence>
<accession>A0A6J1BQZ5</accession>
<proteinExistence type="predicted"/>
<dbReference type="AlphaFoldDB" id="A0A6J1BQZ5"/>
<dbReference type="InterPro" id="IPR009057">
    <property type="entry name" value="Homeodomain-like_sf"/>
</dbReference>
<gene>
    <name evidence="7" type="primary">LOC111004931</name>
</gene>
<organism evidence="6 7">
    <name type="scientific">Momordica charantia</name>
    <name type="common">Bitter gourd</name>
    <name type="synonym">Balsam pear</name>
    <dbReference type="NCBI Taxonomy" id="3673"/>
    <lineage>
        <taxon>Eukaryota</taxon>
        <taxon>Viridiplantae</taxon>
        <taxon>Streptophyta</taxon>
        <taxon>Embryophyta</taxon>
        <taxon>Tracheophyta</taxon>
        <taxon>Spermatophyta</taxon>
        <taxon>Magnoliopsida</taxon>
        <taxon>eudicotyledons</taxon>
        <taxon>Gunneridae</taxon>
        <taxon>Pentapetalae</taxon>
        <taxon>rosids</taxon>
        <taxon>fabids</taxon>
        <taxon>Cucurbitales</taxon>
        <taxon>Cucurbitaceae</taxon>
        <taxon>Momordiceae</taxon>
        <taxon>Momordica</taxon>
    </lineage>
</organism>
<dbReference type="Pfam" id="PF00249">
    <property type="entry name" value="Myb_DNA-binding"/>
    <property type="match status" value="1"/>
</dbReference>
<keyword evidence="2" id="KW-0539">Nucleus</keyword>
<feature type="region of interest" description="Disordered" evidence="3">
    <location>
        <begin position="398"/>
        <end position="426"/>
    </location>
</feature>
<dbReference type="PROSITE" id="PS51294">
    <property type="entry name" value="HTH_MYB"/>
    <property type="match status" value="1"/>
</dbReference>
<evidence type="ECO:0000256" key="3">
    <source>
        <dbReference type="SAM" id="MobiDB-lite"/>
    </source>
</evidence>
<feature type="compositionally biased region" description="Polar residues" evidence="3">
    <location>
        <begin position="556"/>
        <end position="577"/>
    </location>
</feature>
<dbReference type="SUPFAM" id="SSF46689">
    <property type="entry name" value="Homeodomain-like"/>
    <property type="match status" value="1"/>
</dbReference>
<feature type="compositionally biased region" description="Polar residues" evidence="3">
    <location>
        <begin position="321"/>
        <end position="338"/>
    </location>
</feature>
<dbReference type="OrthoDB" id="608866at2759"/>
<feature type="compositionally biased region" description="Basic and acidic residues" evidence="3">
    <location>
        <begin position="578"/>
        <end position="597"/>
    </location>
</feature>
<evidence type="ECO:0000256" key="2">
    <source>
        <dbReference type="ARBA" id="ARBA00023242"/>
    </source>
</evidence>
<feature type="compositionally biased region" description="Polar residues" evidence="3">
    <location>
        <begin position="525"/>
        <end position="535"/>
    </location>
</feature>
<dbReference type="RefSeq" id="XP_022131905.1">
    <property type="nucleotide sequence ID" value="XM_022276213.1"/>
</dbReference>
<dbReference type="Proteomes" id="UP000504603">
    <property type="component" value="Unplaced"/>
</dbReference>
<dbReference type="InterPro" id="IPR001005">
    <property type="entry name" value="SANT/Myb"/>
</dbReference>
<sequence>MKLKKRSVSEKDISNLLQRYSPTTVLALLQEVGQVSEAKIDWNELVKNTSTGICNAREYQMLWRHLAYRHALLDNLDDEKAPLEDDSDLECDLEPFPSVSCEALSEAAACAKVFISSGSPSDLNVPSSSTIEAPLTINLPRSYTSGVQLESVDPAGFIKGAAITVPVSVQRQPVLTPSSAEGLNGNGSSYGNNASRRKRKPWSEAEDLELIAAVKKCGEGNWANILRGDFLSDRTASQLSQRWAIIKKRHGNLNVGPNTAGTQLSEVQLAARHAMSLALDKHVGSLKAARISGSAGTNTLGNGSSLAAVATSEQLQEKLHQSSTPTKPSSIGPSSLTAKAQVTATKKMITKSSFDSDSIVRAAAVAAGARIASPADAASLLKAAQSKNAIHIMAKVPASSKTPTPGRGPNHLEPHPSIKTPILSNNPTVMPGVSRGGPIKTISPTTAMVSSVPTDQNIAVASATAAGPLSEKEIKTVEEIRGRGLGDVQATSQKDEDCLSRRSISERVKEEKPADVGPPLKKQATETSNRSSSLNIPRADGDIKVETGSQVEERQNSNTNTVPGSSDEQVSMNQSQVERSKPQDMDVDGNGKDRPAMKTDGCSKNLGHKEAANEILEGNSTVKS</sequence>
<dbReference type="GO" id="GO:0005634">
    <property type="term" value="C:nucleus"/>
    <property type="evidence" value="ECO:0007669"/>
    <property type="project" value="UniProtKB-SubCell"/>
</dbReference>
<dbReference type="Gene3D" id="1.10.10.60">
    <property type="entry name" value="Homeodomain-like"/>
    <property type="match status" value="1"/>
</dbReference>
<dbReference type="GeneID" id="111004931"/>
<evidence type="ECO:0000313" key="6">
    <source>
        <dbReference type="Proteomes" id="UP000504603"/>
    </source>
</evidence>
<comment type="subcellular location">
    <subcellularLocation>
        <location evidence="1">Nucleus</location>
    </subcellularLocation>
</comment>
<feature type="region of interest" description="Disordered" evidence="3">
    <location>
        <begin position="485"/>
        <end position="624"/>
    </location>
</feature>
<dbReference type="PROSITE" id="PS50090">
    <property type="entry name" value="MYB_LIKE"/>
    <property type="match status" value="1"/>
</dbReference>
<reference evidence="7" key="1">
    <citation type="submission" date="2025-08" db="UniProtKB">
        <authorList>
            <consortium name="RefSeq"/>
        </authorList>
    </citation>
    <scope>IDENTIFICATION</scope>
    <source>
        <strain evidence="7">OHB3-1</strain>
    </source>
</reference>
<dbReference type="KEGG" id="mcha:111004931"/>